<feature type="transmembrane region" description="Helical" evidence="10">
    <location>
        <begin position="447"/>
        <end position="467"/>
    </location>
</feature>
<feature type="transmembrane region" description="Helical" evidence="10">
    <location>
        <begin position="27"/>
        <end position="46"/>
    </location>
</feature>
<evidence type="ECO:0000256" key="5">
    <source>
        <dbReference type="ARBA" id="ARBA00022692"/>
    </source>
</evidence>
<keyword evidence="7 10" id="KW-0472">Membrane</keyword>
<evidence type="ECO:0000256" key="4">
    <source>
        <dbReference type="ARBA" id="ARBA00021008"/>
    </source>
</evidence>
<gene>
    <name evidence="12" type="primary">nad2</name>
</gene>
<evidence type="ECO:0000256" key="1">
    <source>
        <dbReference type="ARBA" id="ARBA00004141"/>
    </source>
</evidence>
<feature type="transmembrane region" description="Helical" evidence="10">
    <location>
        <begin position="366"/>
        <end position="386"/>
    </location>
</feature>
<feature type="transmembrane region" description="Helical" evidence="10">
    <location>
        <begin position="236"/>
        <end position="260"/>
    </location>
</feature>
<evidence type="ECO:0000256" key="7">
    <source>
        <dbReference type="ARBA" id="ARBA00023136"/>
    </source>
</evidence>
<feature type="transmembrane region" description="Helical" evidence="10">
    <location>
        <begin position="294"/>
        <end position="318"/>
    </location>
</feature>
<feature type="transmembrane region" description="Helical" evidence="10">
    <location>
        <begin position="266"/>
        <end position="287"/>
    </location>
</feature>
<dbReference type="GO" id="GO:0008137">
    <property type="term" value="F:NADH dehydrogenase (ubiquinone) activity"/>
    <property type="evidence" value="ECO:0007669"/>
    <property type="project" value="UniProtKB-EC"/>
</dbReference>
<evidence type="ECO:0000256" key="2">
    <source>
        <dbReference type="ARBA" id="ARBA00007012"/>
    </source>
</evidence>
<evidence type="ECO:0000313" key="12">
    <source>
        <dbReference type="EMBL" id="QTK22354.1"/>
    </source>
</evidence>
<feature type="transmembrane region" description="Helical" evidence="10">
    <location>
        <begin position="67"/>
        <end position="91"/>
    </location>
</feature>
<evidence type="ECO:0000256" key="9">
    <source>
        <dbReference type="ARBA" id="ARBA00049551"/>
    </source>
</evidence>
<organism evidence="12">
    <name type="scientific">Pneumocystis canis</name>
    <dbReference type="NCBI Taxonomy" id="2698477"/>
    <lineage>
        <taxon>Eukaryota</taxon>
        <taxon>Fungi</taxon>
        <taxon>Dikarya</taxon>
        <taxon>Ascomycota</taxon>
        <taxon>Taphrinomycotina</taxon>
        <taxon>Pneumocystomycetes</taxon>
        <taxon>Pneumocystaceae</taxon>
        <taxon>Pneumocystis</taxon>
    </lineage>
</organism>
<name>A0A8A6W5D8_9ASCO</name>
<protein>
    <recommendedName>
        <fullName evidence="4">NADH-ubiquinone oxidoreductase chain 2</fullName>
        <ecNumber evidence="3">7.1.1.2</ecNumber>
    </recommendedName>
    <alternativeName>
        <fullName evidence="8">NADH dehydrogenase subunit 2</fullName>
    </alternativeName>
</protein>
<feature type="transmembrane region" description="Helical" evidence="10">
    <location>
        <begin position="111"/>
        <end position="137"/>
    </location>
</feature>
<dbReference type="Pfam" id="PF00361">
    <property type="entry name" value="Proton_antipo_M"/>
    <property type="match status" value="1"/>
</dbReference>
<keyword evidence="12" id="KW-0496">Mitochondrion</keyword>
<dbReference type="EMBL" id="MT726216">
    <property type="protein sequence ID" value="QTK22354.1"/>
    <property type="molecule type" value="Genomic_DNA"/>
</dbReference>
<proteinExistence type="inferred from homology"/>
<comment type="subcellular location">
    <subcellularLocation>
        <location evidence="1">Membrane</location>
        <topology evidence="1">Multi-pass membrane protein</topology>
    </subcellularLocation>
</comment>
<feature type="transmembrane region" description="Helical" evidence="10">
    <location>
        <begin position="202"/>
        <end position="224"/>
    </location>
</feature>
<dbReference type="AlphaFoldDB" id="A0A8A6W5D8"/>
<keyword evidence="5 10" id="KW-0812">Transmembrane</keyword>
<dbReference type="PANTHER" id="PTHR22773">
    <property type="entry name" value="NADH DEHYDROGENASE"/>
    <property type="match status" value="1"/>
</dbReference>
<evidence type="ECO:0000256" key="8">
    <source>
        <dbReference type="ARBA" id="ARBA00031028"/>
    </source>
</evidence>
<keyword evidence="6 10" id="KW-1133">Transmembrane helix</keyword>
<dbReference type="InterPro" id="IPR001750">
    <property type="entry name" value="ND/Mrp_TM"/>
</dbReference>
<evidence type="ECO:0000256" key="3">
    <source>
        <dbReference type="ARBA" id="ARBA00012944"/>
    </source>
</evidence>
<evidence type="ECO:0000256" key="10">
    <source>
        <dbReference type="SAM" id="Phobius"/>
    </source>
</evidence>
<dbReference type="EC" id="7.1.1.2" evidence="3"/>
<feature type="transmembrane region" description="Helical" evidence="10">
    <location>
        <begin position="406"/>
        <end position="426"/>
    </location>
</feature>
<feature type="domain" description="NADH:quinone oxidoreductase/Mrp antiporter transmembrane" evidence="11">
    <location>
        <begin position="129"/>
        <end position="421"/>
    </location>
</feature>
<accession>A0A8A6W5D8</accession>
<comment type="similarity">
    <text evidence="2">Belongs to the complex I subunit 2 family.</text>
</comment>
<dbReference type="GO" id="GO:0016020">
    <property type="term" value="C:membrane"/>
    <property type="evidence" value="ECO:0007669"/>
    <property type="project" value="UniProtKB-SubCell"/>
</dbReference>
<evidence type="ECO:0000259" key="11">
    <source>
        <dbReference type="Pfam" id="PF00361"/>
    </source>
</evidence>
<feature type="transmembrane region" description="Helical" evidence="10">
    <location>
        <begin position="158"/>
        <end position="182"/>
    </location>
</feature>
<geneLocation type="mitochondrion" evidence="12"/>
<sequence length="490" mass="55616">MLLITTLAQLLTITIFPQKWNITLLSRIGMISLFYCILLSYNSYYYKYLENGIGIYAGTFQATTITHFGDILVCLLGILILGLTGFCSFNNQGCTKKILKTFESEQSLEYPILIIFYLIGSLLLMASFNIISIYISIELQSFSLYILTSLNKNTSKVGLKYFLLGTLSSCFILLGLGILYSYSGITSLESLFLFYEVNSPNLIMNSGLLIFLTGLLFKIAIVPFQQGAVYIYDGAPTLITTWLSTLTKIPILLLLLDFIYYCNDSWIFILILACFFSLIVGSILGFYQVRIKRLLVYSMVSHVGFLLLSLCICSNYSYQAFLFYIIQYSITNLNIFLILISMGYYLKKVDSRESPIIYLNTLKGFFNINPFLAFCLAVSLLSLGGIPPLVGFFAKFNVLFSALSKGYYFITLTAIITSVISIGYYLKIIHYMFFSKPEYEYEEGITLSSYLYLVITFLTLCLLLYIFNPDIISNITSLLITNYFHNDVQS</sequence>
<comment type="catalytic activity">
    <reaction evidence="9">
        <text>a ubiquinone + NADH + 5 H(+)(in) = a ubiquinol + NAD(+) + 4 H(+)(out)</text>
        <dbReference type="Rhea" id="RHEA:29091"/>
        <dbReference type="Rhea" id="RHEA-COMP:9565"/>
        <dbReference type="Rhea" id="RHEA-COMP:9566"/>
        <dbReference type="ChEBI" id="CHEBI:15378"/>
        <dbReference type="ChEBI" id="CHEBI:16389"/>
        <dbReference type="ChEBI" id="CHEBI:17976"/>
        <dbReference type="ChEBI" id="CHEBI:57540"/>
        <dbReference type="ChEBI" id="CHEBI:57945"/>
        <dbReference type="EC" id="7.1.1.2"/>
    </reaction>
</comment>
<reference evidence="12" key="1">
    <citation type="journal article" date="2021" name="Commun. Biol.">
        <title>Genomic insights into the host specific adaptation of the Pneumocystis genus.</title>
        <authorList>
            <person name="Cisse O.H."/>
            <person name="Ma L."/>
            <person name="Dekker J.P."/>
            <person name="Khil P.P."/>
            <person name="Youn J.-H."/>
            <person name="Brenchley J.M."/>
            <person name="Blair R."/>
            <person name="Pahar B."/>
            <person name="Chabe M."/>
            <person name="Van Rompay K.K.A."/>
            <person name="Keesler R."/>
            <person name="Sukura A."/>
            <person name="Hirsch V."/>
            <person name="Kutty G."/>
            <person name="Liu Y."/>
            <person name="Peng L."/>
            <person name="Chen J."/>
            <person name="Song J."/>
            <person name="Weissenbacher-Lang C."/>
            <person name="Xu J."/>
            <person name="Upham N.S."/>
            <person name="Stajich J.E."/>
            <person name="Cuomo C.A."/>
            <person name="Cushion M.T."/>
            <person name="Kovacs J.A."/>
        </authorList>
    </citation>
    <scope>NUCLEOTIDE SEQUENCE</scope>
    <source>
        <strain evidence="12">CK2</strain>
    </source>
</reference>
<feature type="transmembrane region" description="Helical" evidence="10">
    <location>
        <begin position="324"/>
        <end position="346"/>
    </location>
</feature>
<evidence type="ECO:0000256" key="6">
    <source>
        <dbReference type="ARBA" id="ARBA00022989"/>
    </source>
</evidence>